<dbReference type="Proteomes" id="UP000031950">
    <property type="component" value="Unassembled WGS sequence"/>
</dbReference>
<name>A0A0C2VNJ6_9BACL</name>
<dbReference type="RefSeq" id="WP_041123396.1">
    <property type="nucleotide sequence ID" value="NZ_JXRQ01000026.1"/>
</dbReference>
<dbReference type="PATRIC" id="fig|135826.4.peg.2843"/>
<accession>A0A0C2VNJ6</accession>
<evidence type="ECO:0000313" key="2">
    <source>
        <dbReference type="Proteomes" id="UP000031950"/>
    </source>
</evidence>
<comment type="caution">
    <text evidence="1">The sequence shown here is derived from an EMBL/GenBank/DDBJ whole genome shotgun (WGS) entry which is preliminary data.</text>
</comment>
<sequence length="312" mass="37068">MYQFTSDSEIDVELFAFVFSNMKETVIESENDFEKLLTATFNEKSLYNLFLESLKEHYKNIISHLEPNVEQIQCYEKELLQVKALSNEPTTENLNFLYHLDGALTFLIEEFGSMYDVLDDIRSTNRYFLQQGNQNIPQHISRLAMNRIDDINEGFNNLRFEVVNYSSGFMVRHSVKNLDDFFYHSLFYLLRTNPTLPYCESCKKIIPYPSNTQKERMKRYKPIYHQETDEGYENCRFNYESARQSKKQKNYYLRTKLLHMLQKKADDTGKVLIDDQVHFHMKMDSESLADVLNGLVKNDRIEKIDSLTYRIL</sequence>
<keyword evidence="2" id="KW-1185">Reference proteome</keyword>
<proteinExistence type="predicted"/>
<gene>
    <name evidence="1" type="ORF">KP77_28600</name>
</gene>
<organism evidence="1 2">
    <name type="scientific">Jeotgalibacillus alimentarius</name>
    <dbReference type="NCBI Taxonomy" id="135826"/>
    <lineage>
        <taxon>Bacteria</taxon>
        <taxon>Bacillati</taxon>
        <taxon>Bacillota</taxon>
        <taxon>Bacilli</taxon>
        <taxon>Bacillales</taxon>
        <taxon>Caryophanaceae</taxon>
        <taxon>Jeotgalibacillus</taxon>
    </lineage>
</organism>
<reference evidence="1 2" key="1">
    <citation type="submission" date="2015-01" db="EMBL/GenBank/DDBJ databases">
        <title>Genome sequence of Jeotgalibacillus alimentarius.</title>
        <authorList>
            <person name="Goh K.M."/>
            <person name="Chan K.-G."/>
            <person name="Yaakop A.S."/>
            <person name="Ee R."/>
            <person name="Gan H.M."/>
            <person name="Chan C.S."/>
        </authorList>
    </citation>
    <scope>NUCLEOTIDE SEQUENCE [LARGE SCALE GENOMIC DNA]</scope>
    <source>
        <strain evidence="1 2">YKJ-13</strain>
    </source>
</reference>
<dbReference type="AlphaFoldDB" id="A0A0C2VNJ6"/>
<dbReference type="EMBL" id="JXRQ01000026">
    <property type="protein sequence ID" value="KIL45568.1"/>
    <property type="molecule type" value="Genomic_DNA"/>
</dbReference>
<protein>
    <submittedName>
        <fullName evidence="1">Uncharacterized protein</fullName>
    </submittedName>
</protein>
<evidence type="ECO:0000313" key="1">
    <source>
        <dbReference type="EMBL" id="KIL45568.1"/>
    </source>
</evidence>